<feature type="coiled-coil region" evidence="1">
    <location>
        <begin position="2540"/>
        <end position="2616"/>
    </location>
</feature>
<feature type="coiled-coil region" evidence="1">
    <location>
        <begin position="2477"/>
        <end position="2511"/>
    </location>
</feature>
<dbReference type="Gene3D" id="1.10.287.1490">
    <property type="match status" value="1"/>
</dbReference>
<feature type="region of interest" description="Disordered" evidence="2">
    <location>
        <begin position="2283"/>
        <end position="2308"/>
    </location>
</feature>
<feature type="coiled-coil region" evidence="1">
    <location>
        <begin position="1519"/>
        <end position="1546"/>
    </location>
</feature>
<feature type="compositionally biased region" description="Basic and acidic residues" evidence="2">
    <location>
        <begin position="831"/>
        <end position="847"/>
    </location>
</feature>
<keyword evidence="4" id="KW-1185">Reference proteome</keyword>
<feature type="compositionally biased region" description="Basic and acidic residues" evidence="2">
    <location>
        <begin position="208"/>
        <end position="228"/>
    </location>
</feature>
<feature type="compositionally biased region" description="Polar residues" evidence="2">
    <location>
        <begin position="310"/>
        <end position="338"/>
    </location>
</feature>
<feature type="compositionally biased region" description="Basic and acidic residues" evidence="2">
    <location>
        <begin position="380"/>
        <end position="397"/>
    </location>
</feature>
<feature type="compositionally biased region" description="Basic and acidic residues" evidence="2">
    <location>
        <begin position="905"/>
        <end position="928"/>
    </location>
</feature>
<name>A0A3M6UIS4_POCDA</name>
<feature type="coiled-coil region" evidence="1">
    <location>
        <begin position="1685"/>
        <end position="1794"/>
    </location>
</feature>
<feature type="region of interest" description="Disordered" evidence="2">
    <location>
        <begin position="823"/>
        <end position="847"/>
    </location>
</feature>
<reference evidence="3 4" key="1">
    <citation type="journal article" date="2018" name="Sci. Rep.">
        <title>Comparative analysis of the Pocillopora damicornis genome highlights role of immune system in coral evolution.</title>
        <authorList>
            <person name="Cunning R."/>
            <person name="Bay R.A."/>
            <person name="Gillette P."/>
            <person name="Baker A.C."/>
            <person name="Traylor-Knowles N."/>
        </authorList>
    </citation>
    <scope>NUCLEOTIDE SEQUENCE [LARGE SCALE GENOMIC DNA]</scope>
    <source>
        <strain evidence="3">RSMAS</strain>
        <tissue evidence="3">Whole animal</tissue>
    </source>
</reference>
<feature type="region of interest" description="Disordered" evidence="2">
    <location>
        <begin position="473"/>
        <end position="525"/>
    </location>
</feature>
<feature type="region of interest" description="Disordered" evidence="2">
    <location>
        <begin position="897"/>
        <end position="964"/>
    </location>
</feature>
<feature type="coiled-coil region" evidence="1">
    <location>
        <begin position="1596"/>
        <end position="1630"/>
    </location>
</feature>
<feature type="compositionally biased region" description="Polar residues" evidence="2">
    <location>
        <begin position="567"/>
        <end position="590"/>
    </location>
</feature>
<feature type="coiled-coil region" evidence="1">
    <location>
        <begin position="1964"/>
        <end position="2082"/>
    </location>
</feature>
<feature type="compositionally biased region" description="Basic and acidic residues" evidence="2">
    <location>
        <begin position="773"/>
        <end position="784"/>
    </location>
</feature>
<feature type="region of interest" description="Disordered" evidence="2">
    <location>
        <begin position="705"/>
        <end position="788"/>
    </location>
</feature>
<feature type="coiled-coil region" evidence="1">
    <location>
        <begin position="1436"/>
        <end position="1463"/>
    </location>
</feature>
<dbReference type="STRING" id="46731.A0A3M6UIS4"/>
<feature type="coiled-coil region" evidence="1">
    <location>
        <begin position="1897"/>
        <end position="1924"/>
    </location>
</feature>
<feature type="compositionally biased region" description="Basic and acidic residues" evidence="2">
    <location>
        <begin position="1128"/>
        <end position="1139"/>
    </location>
</feature>
<accession>A0A3M6UIS4</accession>
<gene>
    <name evidence="3" type="ORF">pdam_00004399</name>
</gene>
<organism evidence="3 4">
    <name type="scientific">Pocillopora damicornis</name>
    <name type="common">Cauliflower coral</name>
    <name type="synonym">Millepora damicornis</name>
    <dbReference type="NCBI Taxonomy" id="46731"/>
    <lineage>
        <taxon>Eukaryota</taxon>
        <taxon>Metazoa</taxon>
        <taxon>Cnidaria</taxon>
        <taxon>Anthozoa</taxon>
        <taxon>Hexacorallia</taxon>
        <taxon>Scleractinia</taxon>
        <taxon>Astrocoeniina</taxon>
        <taxon>Pocilloporidae</taxon>
        <taxon>Pocillopora</taxon>
    </lineage>
</organism>
<evidence type="ECO:0000256" key="2">
    <source>
        <dbReference type="SAM" id="MobiDB-lite"/>
    </source>
</evidence>
<feature type="compositionally biased region" description="Basic and acidic residues" evidence="2">
    <location>
        <begin position="473"/>
        <end position="486"/>
    </location>
</feature>
<feature type="region of interest" description="Disordered" evidence="2">
    <location>
        <begin position="284"/>
        <end position="423"/>
    </location>
</feature>
<comment type="caution">
    <text evidence="3">The sequence shown here is derived from an EMBL/GenBank/DDBJ whole genome shotgun (WGS) entry which is preliminary data.</text>
</comment>
<feature type="coiled-coil region" evidence="1">
    <location>
        <begin position="2670"/>
        <end position="2736"/>
    </location>
</feature>
<feature type="compositionally biased region" description="Basic and acidic residues" evidence="2">
    <location>
        <begin position="284"/>
        <end position="293"/>
    </location>
</feature>
<protein>
    <submittedName>
        <fullName evidence="3">Uncharacterized protein</fullName>
    </submittedName>
</protein>
<evidence type="ECO:0000313" key="4">
    <source>
        <dbReference type="Proteomes" id="UP000275408"/>
    </source>
</evidence>
<feature type="compositionally biased region" description="Basic and acidic residues" evidence="2">
    <location>
        <begin position="339"/>
        <end position="364"/>
    </location>
</feature>
<proteinExistence type="predicted"/>
<feature type="compositionally biased region" description="Basic and acidic residues" evidence="2">
    <location>
        <begin position="1149"/>
        <end position="1163"/>
    </location>
</feature>
<feature type="compositionally biased region" description="Polar residues" evidence="2">
    <location>
        <begin position="612"/>
        <end position="627"/>
    </location>
</feature>
<evidence type="ECO:0000313" key="3">
    <source>
        <dbReference type="EMBL" id="RMX53536.1"/>
    </source>
</evidence>
<feature type="region of interest" description="Disordered" evidence="2">
    <location>
        <begin position="1128"/>
        <end position="1163"/>
    </location>
</feature>
<feature type="coiled-coil region" evidence="1">
    <location>
        <begin position="1338"/>
        <end position="1407"/>
    </location>
</feature>
<dbReference type="OrthoDB" id="10255522at2759"/>
<feature type="region of interest" description="Disordered" evidence="2">
    <location>
        <begin position="194"/>
        <end position="231"/>
    </location>
</feature>
<feature type="region of interest" description="Disordered" evidence="2">
    <location>
        <begin position="567"/>
        <end position="674"/>
    </location>
</feature>
<keyword evidence="1" id="KW-0175">Coiled coil</keyword>
<sequence>MKRILHSNDQDSLRELTIRDFDLVNQNKFILCRKREEITLNKNIVKDDTAVTNAAQNIRLEPELDTEDKVDKCGLSEEELDCSSFTESSGYKRKMAELDEKSRRLKAQFAEENRQAIESMNKIVEEIKQSQAREDSITNEIQEMRLRQDEIKDDLKRLDEIGQRRELEDKKWRERMEKKKKKVARRLEKIRAERRKYQEETADEDGSTEEHEQPNENLNENREGEKCKHVTMKNKTVVSEEIDDNKVLYEPHEIKEYKSVKELEKKRKKLRRLERLEKKAIKREKLEQRERKKIEKQKRKVARKLEKLSGKTSKISEGTSETSKCINQPMEASNTTTKENFDETPRVSKSKPCTDKTSDGKESKQVQAAHFPGLPTNGVEVEKIEEKLAEVENKQHIASDSGAPAKVGSEKESYSDAAKKKEKVCDYPDEQIKRIDDNTDAEVVSAGREDTLDDISIEELGLEQALNFDQERKGEIQMEPENRDFLSDNSGPVLSRTGCQEPFRQEKEQRPQGEPVAMSHVSYFPSPDCSKHDEYRAADEPVYEDVSVSNCEKNNGYGDYKRDLFSSFSPVTDQTSPLTRKTSGRFTSFDLQPLCRSPEMGEENPVLEDSHSNANESLDSEHTSQNYRNEEVPLQLDNRSTENKENSGEDQSELMSKGSHNHNDETPEQVKCPVTYQTAPLTRKVSERFTPFWLQLSWRSPEMAENNLTSENSDSIVDESVESERIDQNDSNEEVPQQLVKISPENRENDIQDQSQLMREESHSHNSTVDKLVNSEHSNKKYSNEEVPQQLENRFAGNEVRSNNDDANHTNSSDILEGFEGTLSERTAPCSDDKTDKDTDSEISCREETRRSLKTDLFSDVIKEAGDESRNKKALTELIQEELISSSESPAKCSLAVENGNNNERPLKGEGSSSHKDDICDQFKDRDQLTSSSFHSPELGAGNEKLEVTASTTDQLEGNKESVRKRPNLKDSSYMTTNNIKSYNDANDTSCNDIPEELEEILLVSGVSSHTEEESVYETNVQVICKEEDSCTSSSDALSTPCRGEISMGAYETKTERRKENVVSDESGQMCNVDNIIDDTETAVIPEEFRFEDRTHSFSEEQSEHGRLEIENTLLPYNYEKEPQQLEKELAEKEDKPKATPDNSSSVQNDDKAGEKQKMTENKENYWKEAEVLVKYSDASFDDKKGSLSSIDDKGDSVLQQHKTKALETTLPDSKKEYTSQSEKSSEEELELEKRKYLAKDVYRSEDVAEYRYVIGIALDKLNHINSVLTDAGEQFLDRRIKHRRCAVHGDIDSGTRLLNSIDVLNDNVKGAVKDFKLAIQMTEVEPKFHKENDVVKLGQIRKENTELEIQISVIKEELETYQKRIENLQADLDESKDEVRRLQLREEYKERELSNLKRDIQSKERKWEEGNETVEKVMGDIKELWDDVDFLEESLKNSQKSNEDLMFQVDELKKTIKEMKKEYWMEHSRGGCGHLREEVELLNGSLELKEQRLVLLEGQQARQFSQHAVKDKELRELKDENLRVVSKLEDQLAKLSRENSALATELLKVSGKDDEVGEVKDETSTIIEHLRKVKVELGQENYMLTSELSQALVENESLKKANGQVSNMMRQFEDELARLKKEHSMTDLRASSDENNRWNGIKEETFGVVRQLENKISRLLKENLTIAVKLSEKSEHKTQLNELKYETTKTIGDLNDEIAKLQREKSILSSELSAKESDKNNQLYELRCEKWKIERKLEGEITDLSRENSTLTARLSAKASETNDKLKELREQLVALSCNNSALKEELMKTKNRSAKDLESVHNDSCEFAQDEKCLSGGQKKKSPEIKVLKKRVRRSERELVILRKFLRQRGLDFGERLTSVVDGDVTSTGDEEVSATDTLHLSREVRLDEGKKYKVQETEKTIRDLRQTLQQTERTLEHTNSALRLKTEKTDILERCLKEKEEMLQMKSQQSKQDIEQTEGTLRWQKERTEELKVQLKNLTEAAEAFMKSKAKEVEEANCCIKEQDETIKNLLEEIRQERCDKDRRVLQSERIGELETQLQRMEEMKRSTVHRIDALVLEVRKQRSEKERLKRVIEAKECTCCEDKDLMKITENQENQLRKKDDLTNATLTLNNNKRSLQEANSTIDMLHKQLEREKSDNENLRRALKASEHDTNERNRLTQKIEKLENQLQEMDDLRENTLRSLQGKEWSLEEARNKIKELTREIAREKSDKEYFKKKVDAGENTSKGERLLLEKTEKKLRLMNERHDRAQESLEAKEQKLNAMHNGIERKDNKVKKLKKELQRERSKKRSLRKAMETTKSNAQKQRELLAEKDNEVDKLKELVYDYKEKVEKLNINLTKLRKEVEIARELLAHRNFENDNLLSPQGIEHNRLKLVKKETIRKAEQTGCLMAQVGKGLRNLVQRQREVYASSLIMKKTEAYTASVVEKLRKDLNDREESVKYLRSCSQDSANECSFMRRLLEDIQCENAHLKRCLGDKDEKVRMLETIAKQLEEDLQKTQKYLKEKEVGFVDANETLRLKCSLLTTMEAKLCLRNKEIDELTQENKEKSLELTRIETTLREVKKELDITASIIEKQNEQCANLKNCAVRKTRDAEEMHDELKRLSTQLVCSKEEKCNLHRAVLAATSRLEYERFFAERKQKALQVEVKMGLKEFNTKSKQFWDMKMDLREAAARISVLEDEKEEQEENLAAFKGKVSRELDLLKETRHGGNEESSSLQLTIGSAEREIAKLTKENQKQFRIELLHNGLENKSSESSCEVGYFHC</sequence>
<dbReference type="EMBL" id="RCHS01001420">
    <property type="protein sequence ID" value="RMX53536.1"/>
    <property type="molecule type" value="Genomic_DNA"/>
</dbReference>
<dbReference type="Proteomes" id="UP000275408">
    <property type="component" value="Unassembled WGS sequence"/>
</dbReference>
<feature type="compositionally biased region" description="Basic and acidic residues" evidence="2">
    <location>
        <begin position="408"/>
        <end position="423"/>
    </location>
</feature>
<feature type="region of interest" description="Disordered" evidence="2">
    <location>
        <begin position="1204"/>
        <end position="1231"/>
    </location>
</feature>
<feature type="compositionally biased region" description="Basic and acidic residues" evidence="2">
    <location>
        <begin position="1213"/>
        <end position="1231"/>
    </location>
</feature>
<evidence type="ECO:0000256" key="1">
    <source>
        <dbReference type="SAM" id="Coils"/>
    </source>
</evidence>